<comment type="caution">
    <text evidence="2">The sequence shown here is derived from an EMBL/GenBank/DDBJ whole genome shotgun (WGS) entry which is preliminary data.</text>
</comment>
<evidence type="ECO:0000313" key="2">
    <source>
        <dbReference type="EMBL" id="KAG7048208.1"/>
    </source>
</evidence>
<gene>
    <name evidence="2" type="ORF">JMJ77_013852</name>
</gene>
<feature type="non-terminal residue" evidence="2">
    <location>
        <position position="1"/>
    </location>
</feature>
<proteinExistence type="predicted"/>
<dbReference type="AlphaFoldDB" id="A0A9P7R463"/>
<evidence type="ECO:0000256" key="1">
    <source>
        <dbReference type="SAM" id="MobiDB-lite"/>
    </source>
</evidence>
<feature type="region of interest" description="Disordered" evidence="1">
    <location>
        <begin position="37"/>
        <end position="59"/>
    </location>
</feature>
<evidence type="ECO:0000313" key="3">
    <source>
        <dbReference type="Proteomes" id="UP000699042"/>
    </source>
</evidence>
<feature type="non-terminal residue" evidence="2">
    <location>
        <position position="59"/>
    </location>
</feature>
<name>A0A9P7R463_9PEZI</name>
<keyword evidence="3" id="KW-1185">Reference proteome</keyword>
<dbReference type="Proteomes" id="UP000699042">
    <property type="component" value="Unassembled WGS sequence"/>
</dbReference>
<organism evidence="2 3">
    <name type="scientific">Colletotrichum scovillei</name>
    <dbReference type="NCBI Taxonomy" id="1209932"/>
    <lineage>
        <taxon>Eukaryota</taxon>
        <taxon>Fungi</taxon>
        <taxon>Dikarya</taxon>
        <taxon>Ascomycota</taxon>
        <taxon>Pezizomycotina</taxon>
        <taxon>Sordariomycetes</taxon>
        <taxon>Hypocreomycetidae</taxon>
        <taxon>Glomerellales</taxon>
        <taxon>Glomerellaceae</taxon>
        <taxon>Colletotrichum</taxon>
        <taxon>Colletotrichum acutatum species complex</taxon>
    </lineage>
</organism>
<reference evidence="2" key="1">
    <citation type="submission" date="2021-05" db="EMBL/GenBank/DDBJ databases">
        <title>Comparative genomics of three Colletotrichum scovillei strains and genetic complementation revealed genes involved fungal growth and virulence on chili pepper.</title>
        <authorList>
            <person name="Hsieh D.-K."/>
            <person name="Chuang S.-C."/>
            <person name="Chen C.-Y."/>
            <person name="Chao Y.-T."/>
            <person name="Lu M.-Y.J."/>
            <person name="Lee M.-H."/>
            <person name="Shih M.-C."/>
        </authorList>
    </citation>
    <scope>NUCLEOTIDE SEQUENCE</scope>
    <source>
        <strain evidence="2">Coll-153</strain>
    </source>
</reference>
<sequence>SVVLRDRFCLQWLPTSHLPTRIRPALCSEESGKRKISSESITGLMSLPPPEVFAPNTSS</sequence>
<dbReference type="EMBL" id="JAESDN010000006">
    <property type="protein sequence ID" value="KAG7048208.1"/>
    <property type="molecule type" value="Genomic_DNA"/>
</dbReference>
<accession>A0A9P7R463</accession>
<protein>
    <submittedName>
        <fullName evidence="2">Uncharacterized protein</fullName>
    </submittedName>
</protein>